<evidence type="ECO:0000256" key="2">
    <source>
        <dbReference type="ARBA" id="ARBA00023239"/>
    </source>
</evidence>
<dbReference type="Gene3D" id="1.50.10.100">
    <property type="entry name" value="Chondroitin AC/alginate lyase"/>
    <property type="match status" value="1"/>
</dbReference>
<evidence type="ECO:0000259" key="4">
    <source>
        <dbReference type="Pfam" id="PF05426"/>
    </source>
</evidence>
<keyword evidence="6" id="KW-1185">Reference proteome</keyword>
<protein>
    <submittedName>
        <fullName evidence="5">Alginate lyase family protein</fullName>
    </submittedName>
</protein>
<dbReference type="OrthoDB" id="7210452at2"/>
<evidence type="ECO:0000313" key="5">
    <source>
        <dbReference type="EMBL" id="QEM12678.1"/>
    </source>
</evidence>
<feature type="signal peptide" evidence="3">
    <location>
        <begin position="1"/>
        <end position="23"/>
    </location>
</feature>
<keyword evidence="1 3" id="KW-0732">Signal</keyword>
<feature type="chain" id="PRO_5022959475" evidence="3">
    <location>
        <begin position="24"/>
        <end position="395"/>
    </location>
</feature>
<name>A0A5C1I5I7_9SPHI</name>
<organism evidence="5 6">
    <name type="scientific">Mucilaginibacter rubeus</name>
    <dbReference type="NCBI Taxonomy" id="2027860"/>
    <lineage>
        <taxon>Bacteria</taxon>
        <taxon>Pseudomonadati</taxon>
        <taxon>Bacteroidota</taxon>
        <taxon>Sphingobacteriia</taxon>
        <taxon>Sphingobacteriales</taxon>
        <taxon>Sphingobacteriaceae</taxon>
        <taxon>Mucilaginibacter</taxon>
    </lineage>
</organism>
<dbReference type="Proteomes" id="UP000251402">
    <property type="component" value="Chromosome"/>
</dbReference>
<sequence>MKFRKLSGLCLLLFIVFNNSSFAQQKASFLLIDEQLLTKSRGLLKQGDKEASAKINAIINRVDSALTKEPYSVTFNKTKTAPSNDKHDYISQAPYWWADPAKPKGLPYIRKDGERNPEIYLLHDRSQLGDMCTAVKQLGLAYYYTGNEKYAVKAKSLLQTWFVDSATRMNPNLNYAQYIPGLNDGRGIGIIESRELTAIPDAIAMLNGSKAIDEKLINDIKDWFKAFSGWLQTSPNGNDERSQLNNHGSYYDVQLIDYSLFTGNSKTAVELLQSTTIPRIDKQFTPEGAQPLELARTKSWDYVNMNLYAWCQLAILANHLNIDLWHKQTADGRGMKAAVKWLIPYASGEKKWENQQIASFEYEQLKFIMDKASAQYPDLNFDAVFKKFPKGVEVE</sequence>
<keyword evidence="2 5" id="KW-0456">Lyase</keyword>
<dbReference type="GO" id="GO:0016829">
    <property type="term" value="F:lyase activity"/>
    <property type="evidence" value="ECO:0007669"/>
    <property type="project" value="UniProtKB-KW"/>
</dbReference>
<dbReference type="Pfam" id="PF05426">
    <property type="entry name" value="Alginate_lyase"/>
    <property type="match status" value="1"/>
</dbReference>
<dbReference type="SUPFAM" id="SSF48230">
    <property type="entry name" value="Chondroitin AC/alginate lyase"/>
    <property type="match status" value="1"/>
</dbReference>
<evidence type="ECO:0000313" key="6">
    <source>
        <dbReference type="Proteomes" id="UP000251402"/>
    </source>
</evidence>
<dbReference type="AlphaFoldDB" id="A0A5C1I5I7"/>
<dbReference type="RefSeq" id="WP_112568860.1">
    <property type="nucleotide sequence ID" value="NZ_CP043450.1"/>
</dbReference>
<accession>A0A5C1I5I7</accession>
<proteinExistence type="predicted"/>
<reference evidence="5" key="1">
    <citation type="submission" date="2019-08" db="EMBL/GenBank/DDBJ databases">
        <title>Comparative genome analysis confer to the adaptation heavy metal polluted environment.</title>
        <authorList>
            <person name="Li Y."/>
        </authorList>
    </citation>
    <scope>NUCLEOTIDE SEQUENCE [LARGE SCALE GENOMIC DNA]</scope>
    <source>
        <strain evidence="5">P1</strain>
    </source>
</reference>
<dbReference type="GO" id="GO:0042597">
    <property type="term" value="C:periplasmic space"/>
    <property type="evidence" value="ECO:0007669"/>
    <property type="project" value="InterPro"/>
</dbReference>
<evidence type="ECO:0000256" key="3">
    <source>
        <dbReference type="SAM" id="SignalP"/>
    </source>
</evidence>
<evidence type="ECO:0000256" key="1">
    <source>
        <dbReference type="ARBA" id="ARBA00022729"/>
    </source>
</evidence>
<gene>
    <name evidence="5" type="ORF">DEO27_022585</name>
</gene>
<dbReference type="InterPro" id="IPR008397">
    <property type="entry name" value="Alginate_lyase_dom"/>
</dbReference>
<feature type="domain" description="Alginate lyase" evidence="4">
    <location>
        <begin position="76"/>
        <end position="352"/>
    </location>
</feature>
<dbReference type="EMBL" id="CP043450">
    <property type="protein sequence ID" value="QEM12678.1"/>
    <property type="molecule type" value="Genomic_DNA"/>
</dbReference>
<dbReference type="KEGG" id="mrub:DEO27_022585"/>
<dbReference type="InterPro" id="IPR008929">
    <property type="entry name" value="Chondroitin_lyas"/>
</dbReference>